<accession>A0ABV3GJD9</accession>
<dbReference type="RefSeq" id="WP_358136274.1">
    <property type="nucleotide sequence ID" value="NZ_JBFALK010000014.1"/>
</dbReference>
<feature type="region of interest" description="Disordered" evidence="1">
    <location>
        <begin position="18"/>
        <end position="112"/>
    </location>
</feature>
<reference evidence="2 3" key="1">
    <citation type="submission" date="2024-06" db="EMBL/GenBank/DDBJ databases">
        <title>The Natural Products Discovery Center: Release of the First 8490 Sequenced Strains for Exploring Actinobacteria Biosynthetic Diversity.</title>
        <authorList>
            <person name="Kalkreuter E."/>
            <person name="Kautsar S.A."/>
            <person name="Yang D."/>
            <person name="Bader C.D."/>
            <person name="Teijaro C.N."/>
            <person name="Fluegel L."/>
            <person name="Davis C.M."/>
            <person name="Simpson J.R."/>
            <person name="Lauterbach L."/>
            <person name="Steele A.D."/>
            <person name="Gui C."/>
            <person name="Meng S."/>
            <person name="Li G."/>
            <person name="Viehrig K."/>
            <person name="Ye F."/>
            <person name="Su P."/>
            <person name="Kiefer A.F."/>
            <person name="Nichols A."/>
            <person name="Cepeda A.J."/>
            <person name="Yan W."/>
            <person name="Fan B."/>
            <person name="Jiang Y."/>
            <person name="Adhikari A."/>
            <person name="Zheng C.-J."/>
            <person name="Schuster L."/>
            <person name="Cowan T.M."/>
            <person name="Smanski M.J."/>
            <person name="Chevrette M.G."/>
            <person name="De Carvalho L.P.S."/>
            <person name="Shen B."/>
        </authorList>
    </citation>
    <scope>NUCLEOTIDE SEQUENCE [LARGE SCALE GENOMIC DNA]</scope>
    <source>
        <strain evidence="2 3">NPDC050100</strain>
    </source>
</reference>
<protein>
    <recommendedName>
        <fullName evidence="4">Glycine zipper family protein</fullName>
    </recommendedName>
</protein>
<dbReference type="PROSITE" id="PS51257">
    <property type="entry name" value="PROKAR_LIPOPROTEIN"/>
    <property type="match status" value="1"/>
</dbReference>
<dbReference type="EMBL" id="JBFALK010000014">
    <property type="protein sequence ID" value="MEV0971750.1"/>
    <property type="molecule type" value="Genomic_DNA"/>
</dbReference>
<feature type="compositionally biased region" description="Gly residues" evidence="1">
    <location>
        <begin position="90"/>
        <end position="106"/>
    </location>
</feature>
<dbReference type="Proteomes" id="UP001551675">
    <property type="component" value="Unassembled WGS sequence"/>
</dbReference>
<gene>
    <name evidence="2" type="ORF">AB0I59_24335</name>
</gene>
<evidence type="ECO:0008006" key="4">
    <source>
        <dbReference type="Google" id="ProtNLM"/>
    </source>
</evidence>
<feature type="compositionally biased region" description="Low complexity" evidence="1">
    <location>
        <begin position="23"/>
        <end position="37"/>
    </location>
</feature>
<comment type="caution">
    <text evidence="2">The sequence shown here is derived from an EMBL/GenBank/DDBJ whole genome shotgun (WGS) entry which is preliminary data.</text>
</comment>
<feature type="compositionally biased region" description="Basic and acidic residues" evidence="1">
    <location>
        <begin position="69"/>
        <end position="83"/>
    </location>
</feature>
<evidence type="ECO:0000256" key="1">
    <source>
        <dbReference type="SAM" id="MobiDB-lite"/>
    </source>
</evidence>
<organism evidence="2 3">
    <name type="scientific">Microtetraspora glauca</name>
    <dbReference type="NCBI Taxonomy" id="1996"/>
    <lineage>
        <taxon>Bacteria</taxon>
        <taxon>Bacillati</taxon>
        <taxon>Actinomycetota</taxon>
        <taxon>Actinomycetes</taxon>
        <taxon>Streptosporangiales</taxon>
        <taxon>Streptosporangiaceae</taxon>
        <taxon>Microtetraspora</taxon>
    </lineage>
</organism>
<feature type="compositionally biased region" description="Basic and acidic residues" evidence="1">
    <location>
        <begin position="40"/>
        <end position="55"/>
    </location>
</feature>
<keyword evidence="3" id="KW-1185">Reference proteome</keyword>
<name>A0ABV3GJD9_MICGL</name>
<sequence>MRKTLLAVVLFALATGCGQTPDSSSKAAAAASRPAASLDPQERLRTYAKCMRDNGVDMPDPGPDGSIQTDERGIDRATMEKAEAACGAILGSGGGSSGGGNGGGGDLSPEQKDQLRAYAKCMRDNGVDMPDPVFQGGGRYAVGGPGMKVQPDDPAYKKAEEVCRDKAGGLLR</sequence>
<evidence type="ECO:0000313" key="2">
    <source>
        <dbReference type="EMBL" id="MEV0971750.1"/>
    </source>
</evidence>
<evidence type="ECO:0000313" key="3">
    <source>
        <dbReference type="Proteomes" id="UP001551675"/>
    </source>
</evidence>
<proteinExistence type="predicted"/>